<dbReference type="Proteomes" id="UP001642409">
    <property type="component" value="Unassembled WGS sequence"/>
</dbReference>
<dbReference type="EMBL" id="CATOUU010000119">
    <property type="protein sequence ID" value="CAI9917072.1"/>
    <property type="molecule type" value="Genomic_DNA"/>
</dbReference>
<evidence type="ECO:0000313" key="2">
    <source>
        <dbReference type="EMBL" id="CAL6100561.1"/>
    </source>
</evidence>
<dbReference type="AlphaFoldDB" id="A0AA86NCC0"/>
<name>A0AA86NCC0_9EUKA</name>
<proteinExistence type="predicted"/>
<gene>
    <name evidence="1" type="ORF">HINF_LOCUS4717</name>
    <name evidence="2" type="ORF">HINF_LOCUS70613</name>
</gene>
<sequence>MNRTKWLANKTKLDISRISFGNQQSIRHLYSVLFVRLGTQCTCETLPYFLVFLSFLCYPFLQYNNCYFSQQTTIKVTLQISRTLGDYFGIHPVNPQQPLTFPITLELQKNALEDWFDEILVRECVQYRKRTSYTQNHIEYQVYQCHRSNFKQKTENPKTKTVNCTHQIEVRIDQLNKQIYITSSQQQHVNHTPGEIGDIVHLQMCKQTKEDIKQLYLHGLGAKDIFEEIQRQVLSNIDDGQRNYNLRLTFLQNHRAITPTLKDVKNLVAKFQRDAAKKK</sequence>
<comment type="caution">
    <text evidence="1">The sequence shown here is derived from an EMBL/GenBank/DDBJ whole genome shotgun (WGS) entry which is preliminary data.</text>
</comment>
<dbReference type="EMBL" id="CAXDID020000532">
    <property type="protein sequence ID" value="CAL6100561.1"/>
    <property type="molecule type" value="Genomic_DNA"/>
</dbReference>
<reference evidence="2 3" key="2">
    <citation type="submission" date="2024-07" db="EMBL/GenBank/DDBJ databases">
        <authorList>
            <person name="Akdeniz Z."/>
        </authorList>
    </citation>
    <scope>NUCLEOTIDE SEQUENCE [LARGE SCALE GENOMIC DNA]</scope>
</reference>
<evidence type="ECO:0000313" key="1">
    <source>
        <dbReference type="EMBL" id="CAI9917072.1"/>
    </source>
</evidence>
<organism evidence="1">
    <name type="scientific">Hexamita inflata</name>
    <dbReference type="NCBI Taxonomy" id="28002"/>
    <lineage>
        <taxon>Eukaryota</taxon>
        <taxon>Metamonada</taxon>
        <taxon>Diplomonadida</taxon>
        <taxon>Hexamitidae</taxon>
        <taxon>Hexamitinae</taxon>
        <taxon>Hexamita</taxon>
    </lineage>
</organism>
<evidence type="ECO:0000313" key="3">
    <source>
        <dbReference type="Proteomes" id="UP001642409"/>
    </source>
</evidence>
<keyword evidence="3" id="KW-1185">Reference proteome</keyword>
<accession>A0AA86NCC0</accession>
<reference evidence="1" key="1">
    <citation type="submission" date="2023-06" db="EMBL/GenBank/DDBJ databases">
        <authorList>
            <person name="Kurt Z."/>
        </authorList>
    </citation>
    <scope>NUCLEOTIDE SEQUENCE</scope>
</reference>
<protein>
    <submittedName>
        <fullName evidence="1">Uncharacterized protein</fullName>
    </submittedName>
</protein>